<name>A0AAN7Z185_9PEZI</name>
<protein>
    <submittedName>
        <fullName evidence="1">Uncharacterized protein</fullName>
    </submittedName>
</protein>
<gene>
    <name evidence="1" type="ORF">RRF57_000998</name>
</gene>
<keyword evidence="2" id="KW-1185">Reference proteome</keyword>
<sequence>MNRISELPNELKLAVLFEIADMKTLRSFTKALPDFKAVFSENKKRITSTIYFREACQIAQDVPNIQSPKFVKLAILLVCLMIYPIHPTKITWPWVLEYLDESGERMPKGRQISEFKTIIYGLEFLLIPWSKRGIGGGIREHTQGKAWNLFRCVWREIPPDEKSWNMPLEWRELCFLLLARIAFGPPCDPLEPSSGGLLLRLMYGSVFIDPHGKSKIRPHHLTRKLISGIPYIARGSIRDIETTFNLVARLWSCANSYELISQGYGQKFYESLPLLAEETRQLYEVGNPRQEL</sequence>
<proteinExistence type="predicted"/>
<comment type="caution">
    <text evidence="1">The sequence shown here is derived from an EMBL/GenBank/DDBJ whole genome shotgun (WGS) entry which is preliminary data.</text>
</comment>
<dbReference type="AlphaFoldDB" id="A0AAN7Z185"/>
<accession>A0AAN7Z185</accession>
<reference evidence="1 2" key="1">
    <citation type="submission" date="2023-10" db="EMBL/GenBank/DDBJ databases">
        <title>Draft genome sequence of Xylaria bambusicola isolate GMP-LS, the root and basal stem rot pathogen of sugarcane in Indonesia.</title>
        <authorList>
            <person name="Selvaraj P."/>
            <person name="Muralishankar V."/>
            <person name="Muruganantham S."/>
            <person name="Sp S."/>
            <person name="Haryani S."/>
            <person name="Lau K.J.X."/>
            <person name="Naqvi N.I."/>
        </authorList>
    </citation>
    <scope>NUCLEOTIDE SEQUENCE [LARGE SCALE GENOMIC DNA]</scope>
    <source>
        <strain evidence="1">GMP-LS</strain>
    </source>
</reference>
<evidence type="ECO:0000313" key="2">
    <source>
        <dbReference type="Proteomes" id="UP001305414"/>
    </source>
</evidence>
<dbReference type="Proteomes" id="UP001305414">
    <property type="component" value="Unassembled WGS sequence"/>
</dbReference>
<evidence type="ECO:0000313" key="1">
    <source>
        <dbReference type="EMBL" id="KAK5625282.1"/>
    </source>
</evidence>
<organism evidence="1 2">
    <name type="scientific">Xylaria bambusicola</name>
    <dbReference type="NCBI Taxonomy" id="326684"/>
    <lineage>
        <taxon>Eukaryota</taxon>
        <taxon>Fungi</taxon>
        <taxon>Dikarya</taxon>
        <taxon>Ascomycota</taxon>
        <taxon>Pezizomycotina</taxon>
        <taxon>Sordariomycetes</taxon>
        <taxon>Xylariomycetidae</taxon>
        <taxon>Xylariales</taxon>
        <taxon>Xylariaceae</taxon>
        <taxon>Xylaria</taxon>
    </lineage>
</organism>
<dbReference type="EMBL" id="JAWHQM010000002">
    <property type="protein sequence ID" value="KAK5625282.1"/>
    <property type="molecule type" value="Genomic_DNA"/>
</dbReference>